<keyword evidence="6" id="KW-1185">Reference proteome</keyword>
<dbReference type="RefSeq" id="WP_018366365.1">
    <property type="nucleotide sequence ID" value="NZ_CP104407.1"/>
</dbReference>
<evidence type="ECO:0000256" key="1">
    <source>
        <dbReference type="ARBA" id="ARBA00022723"/>
    </source>
</evidence>
<organism evidence="5 6">
    <name type="scientific">Streptococcus didelphis</name>
    <dbReference type="NCBI Taxonomy" id="102886"/>
    <lineage>
        <taxon>Bacteria</taxon>
        <taxon>Bacillati</taxon>
        <taxon>Bacillota</taxon>
        <taxon>Bacilli</taxon>
        <taxon>Lactobacillales</taxon>
        <taxon>Streptococcaceae</taxon>
        <taxon>Streptococcus</taxon>
    </lineage>
</organism>
<proteinExistence type="predicted"/>
<feature type="domain" description="CHY-type" evidence="4">
    <location>
        <begin position="7"/>
        <end position="84"/>
    </location>
</feature>
<dbReference type="EMBL" id="CP110509">
    <property type="protein sequence ID" value="WMB27726.1"/>
    <property type="molecule type" value="Genomic_DNA"/>
</dbReference>
<keyword evidence="1" id="KW-0479">Metal-binding</keyword>
<dbReference type="InterPro" id="IPR016694">
    <property type="entry name" value="UCP017292"/>
</dbReference>
<dbReference type="PANTHER" id="PTHR28082:SF1">
    <property type="entry name" value="HELPER OF TIM PROTEIN 13"/>
    <property type="match status" value="1"/>
</dbReference>
<reference evidence="6" key="1">
    <citation type="submission" date="2022-10" db="EMBL/GenBank/DDBJ databases">
        <title>Streptococcus didelphis as causative of fatal infections in opossums (Didelphis albiventris).</title>
        <authorList>
            <person name="Breyer G.M."/>
            <person name="Da Silva M.E.R.J."/>
            <person name="Siqueira F.M."/>
        </authorList>
    </citation>
    <scope>NUCLEOTIDE SEQUENCE [LARGE SCALE GENOMIC DNA]</scope>
    <source>
        <strain evidence="6">LBVP101/21</strain>
    </source>
</reference>
<evidence type="ECO:0000256" key="3">
    <source>
        <dbReference type="ARBA" id="ARBA00022833"/>
    </source>
</evidence>
<keyword evidence="2" id="KW-0863">Zinc-finger</keyword>
<protein>
    <submittedName>
        <fullName evidence="5">CHY zinc finger protein</fullName>
    </submittedName>
</protein>
<keyword evidence="3" id="KW-0862">Zinc</keyword>
<dbReference type="Pfam" id="PF05495">
    <property type="entry name" value="zf-CHY"/>
    <property type="match status" value="1"/>
</dbReference>
<name>A0ABY9LFN7_9STRE</name>
<dbReference type="InterPro" id="IPR052604">
    <property type="entry name" value="Mito_Tim_assembly_helper"/>
</dbReference>
<accession>A0ABY9LFN7</accession>
<evidence type="ECO:0000259" key="4">
    <source>
        <dbReference type="PROSITE" id="PS51266"/>
    </source>
</evidence>
<dbReference type="InterPro" id="IPR037274">
    <property type="entry name" value="Znf_CHY_sf"/>
</dbReference>
<dbReference type="Proteomes" id="UP001238096">
    <property type="component" value="Chromosome"/>
</dbReference>
<dbReference type="InterPro" id="IPR008913">
    <property type="entry name" value="Znf_CHY"/>
</dbReference>
<evidence type="ECO:0000256" key="2">
    <source>
        <dbReference type="ARBA" id="ARBA00022771"/>
    </source>
</evidence>
<gene>
    <name evidence="5" type="ORF">N1496_06435</name>
</gene>
<evidence type="ECO:0000313" key="6">
    <source>
        <dbReference type="Proteomes" id="UP001238096"/>
    </source>
</evidence>
<dbReference type="PIRSF" id="PIRSF017292">
    <property type="entry name" value="UCP017292_Znf_CHY"/>
    <property type="match status" value="1"/>
</dbReference>
<evidence type="ECO:0000313" key="5">
    <source>
        <dbReference type="EMBL" id="WMB27726.1"/>
    </source>
</evidence>
<dbReference type="PROSITE" id="PS51266">
    <property type="entry name" value="ZF_CHY"/>
    <property type="match status" value="1"/>
</dbReference>
<sequence length="99" mass="11328">MDCFGLDLDKETRCRHYHTARDIAALKCQTCQKYYACYICHDSLESHSFKASSKAEAYPVLCGACRKVMSRLAYEKGYCPYCSKPFNPKCSAHKAIYFS</sequence>
<dbReference type="PANTHER" id="PTHR28082">
    <property type="entry name" value="ZINC FINGER PROTEIN"/>
    <property type="match status" value="1"/>
</dbReference>
<dbReference type="SUPFAM" id="SSF161219">
    <property type="entry name" value="CHY zinc finger-like"/>
    <property type="match status" value="1"/>
</dbReference>